<keyword evidence="6" id="KW-0239">DNA-directed DNA polymerase</keyword>
<feature type="domain" description="DNA polymerase III delta subunit-like C-terminal" evidence="10">
    <location>
        <begin position="209"/>
        <end position="311"/>
    </location>
</feature>
<dbReference type="Gene3D" id="3.40.50.300">
    <property type="entry name" value="P-loop containing nucleotide triphosphate hydrolases"/>
    <property type="match status" value="1"/>
</dbReference>
<dbReference type="SUPFAM" id="SSF48019">
    <property type="entry name" value="post-AAA+ oligomerization domain-like"/>
    <property type="match status" value="1"/>
</dbReference>
<comment type="caution">
    <text evidence="11">The sequence shown here is derived from an EMBL/GenBank/DDBJ whole genome shotgun (WGS) entry which is preliminary data.</text>
</comment>
<dbReference type="Gene3D" id="1.20.272.10">
    <property type="match status" value="1"/>
</dbReference>
<evidence type="ECO:0000259" key="10">
    <source>
        <dbReference type="Pfam" id="PF21694"/>
    </source>
</evidence>
<keyword evidence="5" id="KW-0235">DNA replication</keyword>
<accession>A0ABP3Y1Y8</accession>
<dbReference type="InterPro" id="IPR005790">
    <property type="entry name" value="DNA_polIII_delta"/>
</dbReference>
<dbReference type="Pfam" id="PF21694">
    <property type="entry name" value="DNA_pol3_delta_C"/>
    <property type="match status" value="1"/>
</dbReference>
<gene>
    <name evidence="11" type="primary">holA</name>
    <name evidence="11" type="ORF">GCM10009118_19930</name>
</gene>
<evidence type="ECO:0000313" key="12">
    <source>
        <dbReference type="Proteomes" id="UP001501126"/>
    </source>
</evidence>
<evidence type="ECO:0000256" key="5">
    <source>
        <dbReference type="ARBA" id="ARBA00022705"/>
    </source>
</evidence>
<keyword evidence="3" id="KW-0808">Transferase</keyword>
<dbReference type="InterPro" id="IPR010372">
    <property type="entry name" value="DNA_pol3_delta_N"/>
</dbReference>
<comment type="catalytic activity">
    <reaction evidence="8">
        <text>DNA(n) + a 2'-deoxyribonucleoside 5'-triphosphate = DNA(n+1) + diphosphate</text>
        <dbReference type="Rhea" id="RHEA:22508"/>
        <dbReference type="Rhea" id="RHEA-COMP:17339"/>
        <dbReference type="Rhea" id="RHEA-COMP:17340"/>
        <dbReference type="ChEBI" id="CHEBI:33019"/>
        <dbReference type="ChEBI" id="CHEBI:61560"/>
        <dbReference type="ChEBI" id="CHEBI:173112"/>
        <dbReference type="EC" id="2.7.7.7"/>
    </reaction>
</comment>
<evidence type="ECO:0000256" key="4">
    <source>
        <dbReference type="ARBA" id="ARBA00022695"/>
    </source>
</evidence>
<evidence type="ECO:0000256" key="1">
    <source>
        <dbReference type="ARBA" id="ARBA00012417"/>
    </source>
</evidence>
<name>A0ABP3Y1Y8_9FLAO</name>
<evidence type="ECO:0000259" key="9">
    <source>
        <dbReference type="Pfam" id="PF06144"/>
    </source>
</evidence>
<dbReference type="PANTHER" id="PTHR34388:SF1">
    <property type="entry name" value="DNA POLYMERASE III SUBUNIT DELTA"/>
    <property type="match status" value="1"/>
</dbReference>
<comment type="similarity">
    <text evidence="7">Belongs to the DNA polymerase HolA subunit family.</text>
</comment>
<dbReference type="EMBL" id="BAAAFH010000011">
    <property type="protein sequence ID" value="GAA0875584.1"/>
    <property type="molecule type" value="Genomic_DNA"/>
</dbReference>
<dbReference type="NCBIfam" id="TIGR01128">
    <property type="entry name" value="holA"/>
    <property type="match status" value="1"/>
</dbReference>
<dbReference type="InterPro" id="IPR048466">
    <property type="entry name" value="DNA_pol3_delta-like_C"/>
</dbReference>
<evidence type="ECO:0000256" key="7">
    <source>
        <dbReference type="ARBA" id="ARBA00034754"/>
    </source>
</evidence>
<dbReference type="InterPro" id="IPR008921">
    <property type="entry name" value="DNA_pol3_clamp-load_cplx_C"/>
</dbReference>
<proteinExistence type="inferred from homology"/>
<keyword evidence="12" id="KW-1185">Reference proteome</keyword>
<evidence type="ECO:0000256" key="6">
    <source>
        <dbReference type="ARBA" id="ARBA00022932"/>
    </source>
</evidence>
<organism evidence="11 12">
    <name type="scientific">Wandonia haliotis</name>
    <dbReference type="NCBI Taxonomy" id="574963"/>
    <lineage>
        <taxon>Bacteria</taxon>
        <taxon>Pseudomonadati</taxon>
        <taxon>Bacteroidota</taxon>
        <taxon>Flavobacteriia</taxon>
        <taxon>Flavobacteriales</taxon>
        <taxon>Crocinitomicaceae</taxon>
        <taxon>Wandonia</taxon>
    </lineage>
</organism>
<feature type="domain" description="DNA polymerase III delta N-terminal" evidence="9">
    <location>
        <begin position="19"/>
        <end position="129"/>
    </location>
</feature>
<dbReference type="PANTHER" id="PTHR34388">
    <property type="entry name" value="DNA POLYMERASE III SUBUNIT DELTA"/>
    <property type="match status" value="1"/>
</dbReference>
<sequence>MDYKAVIKEIRDKKYRPVYFLHGEEPYFIDAISKVIAEEVLDESERDFNQTVVYGKDCDPYQIVSLAKQFPMMSDRQVVIIREAQDIRNWDAFESYFASPQPSTLLVICHKYKKFDSRKKAFKALGKENVTFLSEKVRDYQLTSWITKYVQEIGYGITDKAASLLAEFLGNNLGKIINELDKLSILLEKGTKINDVHIEENIGISKDYNVFELVNAIGELNILKANKIIQYFEQNPKAANIVVIIPNLFTFFQRLMMIHFLANKSPDNVAMNLKVPNFVAKEQIRYSKLFPPKKIAQNISFLREYDLKSKGLGAGNTSQGELLKELVYLLTH</sequence>
<dbReference type="Pfam" id="PF06144">
    <property type="entry name" value="DNA_pol3_delta"/>
    <property type="match status" value="1"/>
</dbReference>
<dbReference type="Gene3D" id="1.10.8.60">
    <property type="match status" value="1"/>
</dbReference>
<dbReference type="SUPFAM" id="SSF52540">
    <property type="entry name" value="P-loop containing nucleoside triphosphate hydrolases"/>
    <property type="match status" value="1"/>
</dbReference>
<evidence type="ECO:0000313" key="11">
    <source>
        <dbReference type="EMBL" id="GAA0875584.1"/>
    </source>
</evidence>
<evidence type="ECO:0000256" key="8">
    <source>
        <dbReference type="ARBA" id="ARBA00049244"/>
    </source>
</evidence>
<dbReference type="EC" id="2.7.7.7" evidence="1"/>
<dbReference type="InterPro" id="IPR027417">
    <property type="entry name" value="P-loop_NTPase"/>
</dbReference>
<evidence type="ECO:0000256" key="2">
    <source>
        <dbReference type="ARBA" id="ARBA00017703"/>
    </source>
</evidence>
<reference evidence="12" key="1">
    <citation type="journal article" date="2019" name="Int. J. Syst. Evol. Microbiol.">
        <title>The Global Catalogue of Microorganisms (GCM) 10K type strain sequencing project: providing services to taxonomists for standard genome sequencing and annotation.</title>
        <authorList>
            <consortium name="The Broad Institute Genomics Platform"/>
            <consortium name="The Broad Institute Genome Sequencing Center for Infectious Disease"/>
            <person name="Wu L."/>
            <person name="Ma J."/>
        </authorList>
    </citation>
    <scope>NUCLEOTIDE SEQUENCE [LARGE SCALE GENOMIC DNA]</scope>
    <source>
        <strain evidence="12">JCM 16083</strain>
    </source>
</reference>
<evidence type="ECO:0000256" key="3">
    <source>
        <dbReference type="ARBA" id="ARBA00022679"/>
    </source>
</evidence>
<dbReference type="RefSeq" id="WP_343787223.1">
    <property type="nucleotide sequence ID" value="NZ_BAAAFH010000011.1"/>
</dbReference>
<keyword evidence="4" id="KW-0548">Nucleotidyltransferase</keyword>
<protein>
    <recommendedName>
        <fullName evidence="2">DNA polymerase III subunit delta</fullName>
        <ecNumber evidence="1">2.7.7.7</ecNumber>
    </recommendedName>
</protein>
<dbReference type="Proteomes" id="UP001501126">
    <property type="component" value="Unassembled WGS sequence"/>
</dbReference>